<evidence type="ECO:0000313" key="4">
    <source>
        <dbReference type="Proteomes" id="UP000622552"/>
    </source>
</evidence>
<gene>
    <name evidence="3" type="ORF">IW245_002003</name>
</gene>
<keyword evidence="2" id="KW-1133">Transmembrane helix</keyword>
<dbReference type="AlphaFoldDB" id="A0A8J7GMJ0"/>
<keyword evidence="2" id="KW-0812">Transmembrane</keyword>
<evidence type="ECO:0000256" key="1">
    <source>
        <dbReference type="SAM" id="MobiDB-lite"/>
    </source>
</evidence>
<feature type="transmembrane region" description="Helical" evidence="2">
    <location>
        <begin position="68"/>
        <end position="89"/>
    </location>
</feature>
<name>A0A8J7GMJ0_9ACTN</name>
<organism evidence="3 4">
    <name type="scientific">Longispora fulva</name>
    <dbReference type="NCBI Taxonomy" id="619741"/>
    <lineage>
        <taxon>Bacteria</taxon>
        <taxon>Bacillati</taxon>
        <taxon>Actinomycetota</taxon>
        <taxon>Actinomycetes</taxon>
        <taxon>Micromonosporales</taxon>
        <taxon>Micromonosporaceae</taxon>
        <taxon>Longispora</taxon>
    </lineage>
</organism>
<dbReference type="EMBL" id="JADOUF010000001">
    <property type="protein sequence ID" value="MBG6135809.1"/>
    <property type="molecule type" value="Genomic_DNA"/>
</dbReference>
<feature type="transmembrane region" description="Helical" evidence="2">
    <location>
        <begin position="96"/>
        <end position="115"/>
    </location>
</feature>
<sequence>MTDRPPLTRTTASQETARRIDAGLRGAAVGLLAMVTSGAGTFGVIYLAAHTFDRCLPHEYFCFAPGLVPGLVAAPILLVITGPLAARALRLRPPMLFALPVVAIPVLEFCAGAIIRSEATLIASWVVTVAGSLAAYAATGVWSATRGRSTPGHQPQRPGTADGADRPA</sequence>
<feature type="transmembrane region" description="Helical" evidence="2">
    <location>
        <begin position="27"/>
        <end position="48"/>
    </location>
</feature>
<accession>A0A8J7GMJ0</accession>
<keyword evidence="2" id="KW-0472">Membrane</keyword>
<keyword evidence="4" id="KW-1185">Reference proteome</keyword>
<feature type="region of interest" description="Disordered" evidence="1">
    <location>
        <begin position="145"/>
        <end position="168"/>
    </location>
</feature>
<reference evidence="3" key="1">
    <citation type="submission" date="2020-11" db="EMBL/GenBank/DDBJ databases">
        <title>Sequencing the genomes of 1000 actinobacteria strains.</title>
        <authorList>
            <person name="Klenk H.-P."/>
        </authorList>
    </citation>
    <scope>NUCLEOTIDE SEQUENCE</scope>
    <source>
        <strain evidence="3">DSM 45356</strain>
    </source>
</reference>
<dbReference type="RefSeq" id="WP_197002869.1">
    <property type="nucleotide sequence ID" value="NZ_BONS01000002.1"/>
</dbReference>
<evidence type="ECO:0000256" key="2">
    <source>
        <dbReference type="SAM" id="Phobius"/>
    </source>
</evidence>
<protein>
    <submittedName>
        <fullName evidence="3">TctA family transporter</fullName>
    </submittedName>
</protein>
<feature type="transmembrane region" description="Helical" evidence="2">
    <location>
        <begin position="121"/>
        <end position="144"/>
    </location>
</feature>
<comment type="caution">
    <text evidence="3">The sequence shown here is derived from an EMBL/GenBank/DDBJ whole genome shotgun (WGS) entry which is preliminary data.</text>
</comment>
<proteinExistence type="predicted"/>
<dbReference type="Proteomes" id="UP000622552">
    <property type="component" value="Unassembled WGS sequence"/>
</dbReference>
<evidence type="ECO:0000313" key="3">
    <source>
        <dbReference type="EMBL" id="MBG6135809.1"/>
    </source>
</evidence>